<dbReference type="AlphaFoldDB" id="A0A8J4RHL4"/>
<keyword evidence="2" id="KW-1185">Reference proteome</keyword>
<name>A0A8J4RHL4_9ROSI</name>
<reference evidence="1" key="1">
    <citation type="submission" date="2020-03" db="EMBL/GenBank/DDBJ databases">
        <title>Castanea mollissima Vanexum genome sequencing.</title>
        <authorList>
            <person name="Staton M."/>
        </authorList>
    </citation>
    <scope>NUCLEOTIDE SEQUENCE</scope>
    <source>
        <tissue evidence="1">Leaf</tissue>
    </source>
</reference>
<gene>
    <name evidence="1" type="ORF">CMV_012491</name>
</gene>
<dbReference type="Proteomes" id="UP000737018">
    <property type="component" value="Unassembled WGS sequence"/>
</dbReference>
<accession>A0A8J4RHL4</accession>
<evidence type="ECO:0000313" key="2">
    <source>
        <dbReference type="Proteomes" id="UP000737018"/>
    </source>
</evidence>
<comment type="caution">
    <text evidence="1">The sequence shown here is derived from an EMBL/GenBank/DDBJ whole genome shotgun (WGS) entry which is preliminary data.</text>
</comment>
<dbReference type="EMBL" id="JRKL02001602">
    <property type="protein sequence ID" value="KAF3963068.1"/>
    <property type="molecule type" value="Genomic_DNA"/>
</dbReference>
<proteinExistence type="predicted"/>
<organism evidence="1 2">
    <name type="scientific">Castanea mollissima</name>
    <name type="common">Chinese chestnut</name>
    <dbReference type="NCBI Taxonomy" id="60419"/>
    <lineage>
        <taxon>Eukaryota</taxon>
        <taxon>Viridiplantae</taxon>
        <taxon>Streptophyta</taxon>
        <taxon>Embryophyta</taxon>
        <taxon>Tracheophyta</taxon>
        <taxon>Spermatophyta</taxon>
        <taxon>Magnoliopsida</taxon>
        <taxon>eudicotyledons</taxon>
        <taxon>Gunneridae</taxon>
        <taxon>Pentapetalae</taxon>
        <taxon>rosids</taxon>
        <taxon>fabids</taxon>
        <taxon>Fagales</taxon>
        <taxon>Fagaceae</taxon>
        <taxon>Castanea</taxon>
    </lineage>
</organism>
<protein>
    <submittedName>
        <fullName evidence="1">Uncharacterized protein</fullName>
    </submittedName>
</protein>
<dbReference type="OrthoDB" id="10552676at2759"/>
<evidence type="ECO:0000313" key="1">
    <source>
        <dbReference type="EMBL" id="KAF3963068.1"/>
    </source>
</evidence>
<sequence>MRFCGRAAEVLVCLRIEWRLESIDKEEGLILDTTSLRAFHHTMIMEETESPSTAGTTSTSSSLEESNTKLLKELFIFQWLNLLDFAPPSTAAVSTSSPNISKSLFKHSATMRMFFSLITRKKRIWGIVRWVDIVFGPKRGGTSTNSGAVIGKRSSLIKCTKDGVLCCKAMVEVIKRRSYPDHDNLGLRPFLPLKFLFKELLRMVNLGHAVHFAINL</sequence>